<comment type="caution">
    <text evidence="1">The sequence shown here is derived from an EMBL/GenBank/DDBJ whole genome shotgun (WGS) entry which is preliminary data.</text>
</comment>
<name>A0A2N9VTU1_9HYPH</name>
<keyword evidence="2" id="KW-1185">Reference proteome</keyword>
<sequence length="73" mass="8379">MAGFDEAKSWVQQALQAFPDLNAELFATDPSFNEAEQKRLVETMRLAGFPLCLNEKQLAKLKNPRRLPECQQR</sequence>
<dbReference type="KEGG" id="pht:BLM14_17160"/>
<dbReference type="Proteomes" id="UP000232163">
    <property type="component" value="Unassembled WGS sequence"/>
</dbReference>
<gene>
    <name evidence="1" type="ORF">B5P45_20940</name>
</gene>
<evidence type="ECO:0000313" key="2">
    <source>
        <dbReference type="Proteomes" id="UP000232163"/>
    </source>
</evidence>
<proteinExistence type="predicted"/>
<reference evidence="2" key="1">
    <citation type="journal article" date="2017" name="Int J Environ Stud">
        <title>Does the Miocene-Pliocene relict legume Oxytropis triphylla form nitrogen-fixing nodules with a combination of bacterial strains?</title>
        <authorList>
            <person name="Safronova V."/>
            <person name="Belimov A."/>
            <person name="Sazanova A."/>
            <person name="Kuznetsova I."/>
            <person name="Popova J."/>
            <person name="Andronov E."/>
            <person name="Verkhozina A."/>
            <person name="Tikhonovich I."/>
        </authorList>
    </citation>
    <scope>NUCLEOTIDE SEQUENCE [LARGE SCALE GENOMIC DNA]</scope>
    <source>
        <strain evidence="2">Tri-38</strain>
    </source>
</reference>
<protein>
    <submittedName>
        <fullName evidence="1">Uncharacterized protein</fullName>
    </submittedName>
</protein>
<dbReference type="EMBL" id="MZMT01000049">
    <property type="protein sequence ID" value="PIO42909.1"/>
    <property type="molecule type" value="Genomic_DNA"/>
</dbReference>
<organism evidence="1 2">
    <name type="scientific">Phyllobacterium zundukense</name>
    <dbReference type="NCBI Taxonomy" id="1867719"/>
    <lineage>
        <taxon>Bacteria</taxon>
        <taxon>Pseudomonadati</taxon>
        <taxon>Pseudomonadota</taxon>
        <taxon>Alphaproteobacteria</taxon>
        <taxon>Hyphomicrobiales</taxon>
        <taxon>Phyllobacteriaceae</taxon>
        <taxon>Phyllobacterium</taxon>
    </lineage>
</organism>
<dbReference type="AlphaFoldDB" id="A0A2N9VTU1"/>
<evidence type="ECO:0000313" key="1">
    <source>
        <dbReference type="EMBL" id="PIO42909.1"/>
    </source>
</evidence>
<accession>A0A2N9VTU1</accession>